<comment type="pathway">
    <text evidence="11">Porphyrin-containing compound metabolism.</text>
</comment>
<proteinExistence type="predicted"/>
<evidence type="ECO:0000256" key="7">
    <source>
        <dbReference type="ARBA" id="ARBA00023004"/>
    </source>
</evidence>
<evidence type="ECO:0000256" key="9">
    <source>
        <dbReference type="ARBA" id="ARBA00023136"/>
    </source>
</evidence>
<dbReference type="RefSeq" id="WP_236997204.1">
    <property type="nucleotide sequence ID" value="NZ_JAKKOR010000005.1"/>
</dbReference>
<feature type="transmembrane region" description="Helical" evidence="12">
    <location>
        <begin position="29"/>
        <end position="51"/>
    </location>
</feature>
<feature type="transmembrane region" description="Helical" evidence="12">
    <location>
        <begin position="270"/>
        <end position="290"/>
    </location>
</feature>
<feature type="transmembrane region" description="Helical" evidence="12">
    <location>
        <begin position="245"/>
        <end position="263"/>
    </location>
</feature>
<dbReference type="Proteomes" id="UP001200110">
    <property type="component" value="Unassembled WGS sequence"/>
</dbReference>
<feature type="transmembrane region" description="Helical" evidence="12">
    <location>
        <begin position="89"/>
        <end position="106"/>
    </location>
</feature>
<evidence type="ECO:0000256" key="4">
    <source>
        <dbReference type="ARBA" id="ARBA00022723"/>
    </source>
</evidence>
<evidence type="ECO:0000256" key="6">
    <source>
        <dbReference type="ARBA" id="ARBA00023002"/>
    </source>
</evidence>
<comment type="subcellular location">
    <subcellularLocation>
        <location evidence="1">Membrane</location>
        <topology evidence="1">Multi-pass membrane protein</topology>
    </subcellularLocation>
</comment>
<evidence type="ECO:0000256" key="10">
    <source>
        <dbReference type="ARBA" id="ARBA00023157"/>
    </source>
</evidence>
<feature type="transmembrane region" description="Helical" evidence="12">
    <location>
        <begin position="296"/>
        <end position="317"/>
    </location>
</feature>
<protein>
    <submittedName>
        <fullName evidence="13">COX15/CtaA family protein</fullName>
    </submittedName>
</protein>
<keyword evidence="9 12" id="KW-0472">Membrane</keyword>
<evidence type="ECO:0000256" key="11">
    <source>
        <dbReference type="ARBA" id="ARBA00023444"/>
    </source>
</evidence>
<dbReference type="Pfam" id="PF02628">
    <property type="entry name" value="COX15-CtaA"/>
    <property type="match status" value="1"/>
</dbReference>
<organism evidence="13 14">
    <name type="scientific">Gordonia liuliyuniae</name>
    <dbReference type="NCBI Taxonomy" id="2911517"/>
    <lineage>
        <taxon>Bacteria</taxon>
        <taxon>Bacillati</taxon>
        <taxon>Actinomycetota</taxon>
        <taxon>Actinomycetes</taxon>
        <taxon>Mycobacteriales</taxon>
        <taxon>Gordoniaceae</taxon>
        <taxon>Gordonia</taxon>
    </lineage>
</organism>
<keyword evidence="10" id="KW-1015">Disulfide bond</keyword>
<evidence type="ECO:0000313" key="14">
    <source>
        <dbReference type="Proteomes" id="UP001200110"/>
    </source>
</evidence>
<feature type="transmembrane region" description="Helical" evidence="12">
    <location>
        <begin position="118"/>
        <end position="138"/>
    </location>
</feature>
<sequence length="331" mass="34921">MTSSSATEQSSKQSLVRSWAGFRTPTRRFLYGWAIADLAANILLVVTGGAVRVTDSGLGCPTWPQCTSGSLTPHAAMGIHGVIEFGNRMLTWVLVVVAIATFVAAMRHRPVDRLARRLALGIGLGVPLQAVVGGITVLTNLNPWIVSFHFLATMLIISLATWLVFHTSPARTSPTLAVGAVGELSGAVPVITRITVVASWAVYAVTWATVYLGTVVTGSGPHAGDIDSKRNGLEPTQATQLHVDAVWTLVGITAGLIVITLIAKTIARRAAVVFGAIILFQGLIGYIQYATELPEWMVVLHMFGSAVLMSGATYLVVSAVRANRAVAEAAA</sequence>
<reference evidence="13 14" key="1">
    <citation type="submission" date="2022-01" db="EMBL/GenBank/DDBJ databases">
        <authorList>
            <person name="Huang Y."/>
        </authorList>
    </citation>
    <scope>NUCLEOTIDE SEQUENCE [LARGE SCALE GENOMIC DNA]</scope>
    <source>
        <strain evidence="13 14">HY366</strain>
    </source>
</reference>
<dbReference type="InterPro" id="IPR003780">
    <property type="entry name" value="COX15/CtaA_fam"/>
</dbReference>
<evidence type="ECO:0000256" key="2">
    <source>
        <dbReference type="ARBA" id="ARBA00022475"/>
    </source>
</evidence>
<dbReference type="EMBL" id="JAKKOR010000005">
    <property type="protein sequence ID" value="MCF8587964.1"/>
    <property type="molecule type" value="Genomic_DNA"/>
</dbReference>
<keyword evidence="14" id="KW-1185">Reference proteome</keyword>
<keyword evidence="6" id="KW-0560">Oxidoreductase</keyword>
<evidence type="ECO:0000256" key="12">
    <source>
        <dbReference type="SAM" id="Phobius"/>
    </source>
</evidence>
<keyword evidence="4" id="KW-0479">Metal-binding</keyword>
<evidence type="ECO:0000256" key="1">
    <source>
        <dbReference type="ARBA" id="ARBA00004141"/>
    </source>
</evidence>
<evidence type="ECO:0000256" key="3">
    <source>
        <dbReference type="ARBA" id="ARBA00022692"/>
    </source>
</evidence>
<keyword evidence="2" id="KW-1003">Cell membrane</keyword>
<keyword evidence="7" id="KW-0408">Iron</keyword>
<evidence type="ECO:0000313" key="13">
    <source>
        <dbReference type="EMBL" id="MCF8587964.1"/>
    </source>
</evidence>
<keyword evidence="5 12" id="KW-1133">Transmembrane helix</keyword>
<feature type="transmembrane region" description="Helical" evidence="12">
    <location>
        <begin position="144"/>
        <end position="165"/>
    </location>
</feature>
<evidence type="ECO:0000256" key="8">
    <source>
        <dbReference type="ARBA" id="ARBA00023133"/>
    </source>
</evidence>
<keyword evidence="3 12" id="KW-0812">Transmembrane</keyword>
<name>A0ABS9IQX6_9ACTN</name>
<keyword evidence="8" id="KW-0350">Heme biosynthesis</keyword>
<comment type="caution">
    <text evidence="13">The sequence shown here is derived from an EMBL/GenBank/DDBJ whole genome shotgun (WGS) entry which is preliminary data.</text>
</comment>
<gene>
    <name evidence="13" type="ORF">L5G33_05695</name>
</gene>
<dbReference type="PANTHER" id="PTHR35457:SF1">
    <property type="entry name" value="HEME A SYNTHASE"/>
    <property type="match status" value="1"/>
</dbReference>
<evidence type="ECO:0000256" key="5">
    <source>
        <dbReference type="ARBA" id="ARBA00022989"/>
    </source>
</evidence>
<dbReference type="InterPro" id="IPR050450">
    <property type="entry name" value="COX15/CtaA_HemeA_synthase"/>
</dbReference>
<accession>A0ABS9IQX6</accession>
<dbReference type="PANTHER" id="PTHR35457">
    <property type="entry name" value="HEME A SYNTHASE"/>
    <property type="match status" value="1"/>
</dbReference>